<dbReference type="RefSeq" id="WP_341840002.1">
    <property type="nucleotide sequence ID" value="NZ_CP149792.1"/>
</dbReference>
<keyword evidence="6" id="KW-1185">Reference proteome</keyword>
<dbReference type="Proteomes" id="UP001449657">
    <property type="component" value="Chromosome"/>
</dbReference>
<dbReference type="PROSITE" id="PS01124">
    <property type="entry name" value="HTH_ARAC_FAMILY_2"/>
    <property type="match status" value="1"/>
</dbReference>
<dbReference type="SUPFAM" id="SSF46689">
    <property type="entry name" value="Homeodomain-like"/>
    <property type="match status" value="2"/>
</dbReference>
<evidence type="ECO:0000259" key="4">
    <source>
        <dbReference type="PROSITE" id="PS01124"/>
    </source>
</evidence>
<dbReference type="Gene3D" id="1.10.10.60">
    <property type="entry name" value="Homeodomain-like"/>
    <property type="match status" value="1"/>
</dbReference>
<dbReference type="EMBL" id="CP150096">
    <property type="protein sequence ID" value="WZN45248.1"/>
    <property type="molecule type" value="Genomic_DNA"/>
</dbReference>
<keyword evidence="3" id="KW-0804">Transcription</keyword>
<evidence type="ECO:0000313" key="5">
    <source>
        <dbReference type="EMBL" id="WZN45248.1"/>
    </source>
</evidence>
<evidence type="ECO:0000256" key="3">
    <source>
        <dbReference type="ARBA" id="ARBA00023163"/>
    </source>
</evidence>
<gene>
    <name evidence="5" type="ORF">WJU22_20320</name>
</gene>
<dbReference type="InterPro" id="IPR018060">
    <property type="entry name" value="HTH_AraC"/>
</dbReference>
<sequence length="331" mass="36869">MPISPLFPQASLRFPVKGAPPDAGNLSRQVPAEFKSLLYPFADAWLERHPAADILHQVSNVNGYTISNHMIMAHEDVMLSPVAGEPLHLLHFMLKGSIRCNLGGRSVWLRAGQFGCFRLEGNENEAWLEKGRTYELFQIDISPSRLGELAAFHAAFRQLEAGDARNAFVDAGSGIMPGNVYALIDAIRQLPPTGNMFKLATAARIDLLIAETLSATASGQENNQHRGDEILFDTIRAYMLHHLADVLQNSEIAAAYCISESKLKTGFRQRFGESPQAWVRRVRMETAAELVRHSAYSLHQVAAMVGYADYSNFSRRFHAHFGHPPSYLKRQ</sequence>
<dbReference type="PANTHER" id="PTHR46796">
    <property type="entry name" value="HTH-TYPE TRANSCRIPTIONAL ACTIVATOR RHAS-RELATED"/>
    <property type="match status" value="1"/>
</dbReference>
<keyword evidence="1" id="KW-0805">Transcription regulation</keyword>
<name>A0ABZ2Z0M4_9BACT</name>
<organism evidence="5 6">
    <name type="scientific">Chitinophaga caseinilytica</name>
    <dbReference type="NCBI Taxonomy" id="2267521"/>
    <lineage>
        <taxon>Bacteria</taxon>
        <taxon>Pseudomonadati</taxon>
        <taxon>Bacteroidota</taxon>
        <taxon>Chitinophagia</taxon>
        <taxon>Chitinophagales</taxon>
        <taxon>Chitinophagaceae</taxon>
        <taxon>Chitinophaga</taxon>
    </lineage>
</organism>
<evidence type="ECO:0000313" key="6">
    <source>
        <dbReference type="Proteomes" id="UP001449657"/>
    </source>
</evidence>
<dbReference type="InterPro" id="IPR009057">
    <property type="entry name" value="Homeodomain-like_sf"/>
</dbReference>
<dbReference type="SMART" id="SM00342">
    <property type="entry name" value="HTH_ARAC"/>
    <property type="match status" value="1"/>
</dbReference>
<dbReference type="Pfam" id="PF12833">
    <property type="entry name" value="HTH_18"/>
    <property type="match status" value="1"/>
</dbReference>
<accession>A0ABZ2Z0M4</accession>
<evidence type="ECO:0000256" key="2">
    <source>
        <dbReference type="ARBA" id="ARBA00023125"/>
    </source>
</evidence>
<keyword evidence="2" id="KW-0238">DNA-binding</keyword>
<reference evidence="5 6" key="1">
    <citation type="submission" date="2024-03" db="EMBL/GenBank/DDBJ databases">
        <title>Chitinophaga caseinilytica sp. nov., a casein hydrolysing bacterium isolated from forest soil.</title>
        <authorList>
            <person name="Lee D.S."/>
            <person name="Han D.M."/>
            <person name="Baek J.H."/>
            <person name="Choi D.G."/>
            <person name="Jeon J.H."/>
            <person name="Jeon C.O."/>
        </authorList>
    </citation>
    <scope>NUCLEOTIDE SEQUENCE [LARGE SCALE GENOMIC DNA]</scope>
    <source>
        <strain evidence="5 6">KACC 19118</strain>
    </source>
</reference>
<evidence type="ECO:0000256" key="1">
    <source>
        <dbReference type="ARBA" id="ARBA00023015"/>
    </source>
</evidence>
<feature type="domain" description="HTH araC/xylS-type" evidence="4">
    <location>
        <begin position="233"/>
        <end position="331"/>
    </location>
</feature>
<proteinExistence type="predicted"/>
<dbReference type="InterPro" id="IPR050204">
    <property type="entry name" value="AraC_XylS_family_regulators"/>
</dbReference>
<protein>
    <submittedName>
        <fullName evidence="5">Helix-turn-helix transcriptional regulator</fullName>
    </submittedName>
</protein>